<feature type="domain" description="Peptidase M28" evidence="10">
    <location>
        <begin position="195"/>
        <end position="399"/>
    </location>
</feature>
<dbReference type="Gene3D" id="3.40.630.10">
    <property type="entry name" value="Zn peptidases"/>
    <property type="match status" value="1"/>
</dbReference>
<sequence>MLAYALLSLLAVSTPIAVEACQSKVTKPPLLWLADVRANAAPGTDSTTTLSKSDPGMRLIRFEKGAVPIPITADEHIELQKSGLRYTDVTEVDLEAIVTAKAAEGNYASGGRAIPSAPSKQAQVKPVIATLSQANLKTDLSSLTAYKSRYYKSTTGAKSAQDLLAKLQTIASSASGSGGKVTVSAFSHTWGMSSIIARIEGTNTAGAITIAGAHLDSINQSDPTGGTAPGADDNGSGCVNLIEAFRKLVAAGFKPTNPVEFHWYSGEEAGLLGSAAVARSYSTAKKSINAYLNLDMTAWLQTGTTPQIGFVSDRTSSTLTAFVKKLVPEYLTGVIASDDYCGYACSDHASWNTLGYPAVYPFESITKYENPNIHTAADTATSSQFSYAHAHEFTKLVVAYVMELAL</sequence>
<evidence type="ECO:0000313" key="11">
    <source>
        <dbReference type="EMBL" id="CCA71007.1"/>
    </source>
</evidence>
<dbReference type="EMBL" id="CAFZ01000102">
    <property type="protein sequence ID" value="CCA71007.1"/>
    <property type="molecule type" value="Genomic_DNA"/>
</dbReference>
<reference evidence="11 12" key="1">
    <citation type="journal article" date="2011" name="PLoS Pathog.">
        <title>Endophytic Life Strategies Decoded by Genome and Transcriptome Analyses of the Mutualistic Root Symbiont Piriformospora indica.</title>
        <authorList>
            <person name="Zuccaro A."/>
            <person name="Lahrmann U."/>
            <person name="Guldener U."/>
            <person name="Langen G."/>
            <person name="Pfiffi S."/>
            <person name="Biedenkopf D."/>
            <person name="Wong P."/>
            <person name="Samans B."/>
            <person name="Grimm C."/>
            <person name="Basiewicz M."/>
            <person name="Murat C."/>
            <person name="Martin F."/>
            <person name="Kogel K.H."/>
        </authorList>
    </citation>
    <scope>NUCLEOTIDE SEQUENCE [LARGE SCALE GENOMIC DNA]</scope>
    <source>
        <strain evidence="11 12">DSM 11827</strain>
    </source>
</reference>
<dbReference type="Pfam" id="PF04389">
    <property type="entry name" value="Peptidase_M28"/>
    <property type="match status" value="1"/>
</dbReference>
<feature type="signal peptide" evidence="9">
    <location>
        <begin position="1"/>
        <end position="20"/>
    </location>
</feature>
<dbReference type="GO" id="GO:0006508">
    <property type="term" value="P:proteolysis"/>
    <property type="evidence" value="ECO:0007669"/>
    <property type="project" value="UniProtKB-KW"/>
</dbReference>
<dbReference type="InterPro" id="IPR007484">
    <property type="entry name" value="Peptidase_M28"/>
</dbReference>
<comment type="cofactor">
    <cofactor evidence="1">
        <name>Zn(2+)</name>
        <dbReference type="ChEBI" id="CHEBI:29105"/>
    </cofactor>
</comment>
<dbReference type="eggNOG" id="KOG2195">
    <property type="taxonomic scope" value="Eukaryota"/>
</dbReference>
<evidence type="ECO:0000256" key="8">
    <source>
        <dbReference type="ARBA" id="ARBA00043962"/>
    </source>
</evidence>
<keyword evidence="7 9" id="KW-0862">Zinc</keyword>
<accession>G4TI58</accession>
<proteinExistence type="inferred from homology"/>
<evidence type="ECO:0000256" key="3">
    <source>
        <dbReference type="ARBA" id="ARBA00022670"/>
    </source>
</evidence>
<dbReference type="HOGENOM" id="CLU_025866_0_0_1"/>
<keyword evidence="4 9" id="KW-0479">Metal-binding</keyword>
<comment type="similarity">
    <text evidence="8">Belongs to the peptidase M28 family. M28E subfamily.</text>
</comment>
<evidence type="ECO:0000256" key="2">
    <source>
        <dbReference type="ARBA" id="ARBA00022438"/>
    </source>
</evidence>
<comment type="caution">
    <text evidence="11">The sequence shown here is derived from an EMBL/GenBank/DDBJ whole genome shotgun (WGS) entry which is preliminary data.</text>
</comment>
<evidence type="ECO:0000256" key="1">
    <source>
        <dbReference type="ARBA" id="ARBA00001947"/>
    </source>
</evidence>
<keyword evidence="12" id="KW-1185">Reference proteome</keyword>
<evidence type="ECO:0000256" key="7">
    <source>
        <dbReference type="ARBA" id="ARBA00022833"/>
    </source>
</evidence>
<dbReference type="EC" id="3.4.-.-" evidence="9"/>
<dbReference type="GO" id="GO:0008235">
    <property type="term" value="F:metalloexopeptidase activity"/>
    <property type="evidence" value="ECO:0007669"/>
    <property type="project" value="InterPro"/>
</dbReference>
<protein>
    <recommendedName>
        <fullName evidence="9">Peptide hydrolase</fullName>
        <ecNumber evidence="9">3.4.-.-</ecNumber>
    </recommendedName>
</protein>
<evidence type="ECO:0000256" key="4">
    <source>
        <dbReference type="ARBA" id="ARBA00022723"/>
    </source>
</evidence>
<dbReference type="SUPFAM" id="SSF53187">
    <property type="entry name" value="Zn-dependent exopeptidases"/>
    <property type="match status" value="1"/>
</dbReference>
<dbReference type="Proteomes" id="UP000007148">
    <property type="component" value="Unassembled WGS sequence"/>
</dbReference>
<dbReference type="GO" id="GO:0046872">
    <property type="term" value="F:metal ion binding"/>
    <property type="evidence" value="ECO:0007669"/>
    <property type="project" value="UniProtKB-KW"/>
</dbReference>
<dbReference type="OrthoDB" id="2214at2759"/>
<dbReference type="PANTHER" id="PTHR12147">
    <property type="entry name" value="METALLOPEPTIDASE M28 FAMILY MEMBER"/>
    <property type="match status" value="1"/>
</dbReference>
<evidence type="ECO:0000256" key="9">
    <source>
        <dbReference type="RuleBase" id="RU361240"/>
    </source>
</evidence>
<dbReference type="InterPro" id="IPR045175">
    <property type="entry name" value="M28_fam"/>
</dbReference>
<feature type="chain" id="PRO_5005132246" description="Peptide hydrolase" evidence="9">
    <location>
        <begin position="21"/>
        <end position="406"/>
    </location>
</feature>
<keyword evidence="6 9" id="KW-0378">Hydrolase</keyword>
<name>G4TI58_SERID</name>
<evidence type="ECO:0000256" key="6">
    <source>
        <dbReference type="ARBA" id="ARBA00022801"/>
    </source>
</evidence>
<dbReference type="InParanoid" id="G4TI58"/>
<organism evidence="11 12">
    <name type="scientific">Serendipita indica (strain DSM 11827)</name>
    <name type="common">Root endophyte fungus</name>
    <name type="synonym">Piriformospora indica</name>
    <dbReference type="NCBI Taxonomy" id="1109443"/>
    <lineage>
        <taxon>Eukaryota</taxon>
        <taxon>Fungi</taxon>
        <taxon>Dikarya</taxon>
        <taxon>Basidiomycota</taxon>
        <taxon>Agaricomycotina</taxon>
        <taxon>Agaricomycetes</taxon>
        <taxon>Sebacinales</taxon>
        <taxon>Serendipitaceae</taxon>
        <taxon>Serendipita</taxon>
    </lineage>
</organism>
<dbReference type="AlphaFoldDB" id="G4TI58"/>
<keyword evidence="5 9" id="KW-0732">Signal</keyword>
<dbReference type="OMA" id="CHIDSIN"/>
<dbReference type="STRING" id="1109443.G4TI58"/>
<dbReference type="GO" id="GO:0004177">
    <property type="term" value="F:aminopeptidase activity"/>
    <property type="evidence" value="ECO:0007669"/>
    <property type="project" value="UniProtKB-KW"/>
</dbReference>
<keyword evidence="3 9" id="KW-0645">Protease</keyword>
<dbReference type="PANTHER" id="PTHR12147:SF56">
    <property type="entry name" value="AMINOPEPTIDASE YDR415C-RELATED"/>
    <property type="match status" value="1"/>
</dbReference>
<gene>
    <name evidence="11" type="ORF">PIIN_04941</name>
</gene>
<evidence type="ECO:0000313" key="12">
    <source>
        <dbReference type="Proteomes" id="UP000007148"/>
    </source>
</evidence>
<evidence type="ECO:0000256" key="5">
    <source>
        <dbReference type="ARBA" id="ARBA00022729"/>
    </source>
</evidence>
<keyword evidence="2 11" id="KW-0031">Aminopeptidase</keyword>
<evidence type="ECO:0000259" key="10">
    <source>
        <dbReference type="Pfam" id="PF04389"/>
    </source>
</evidence>